<name>A0A2M6XTD4_9BACT</name>
<evidence type="ECO:0000313" key="8">
    <source>
        <dbReference type="Proteomes" id="UP000230586"/>
    </source>
</evidence>
<dbReference type="Proteomes" id="UP000230586">
    <property type="component" value="Unassembled WGS sequence"/>
</dbReference>
<evidence type="ECO:0000256" key="4">
    <source>
        <dbReference type="ARBA" id="ARBA00023065"/>
    </source>
</evidence>
<comment type="subcellular location">
    <subcellularLocation>
        <location evidence="1">Membrane</location>
    </subcellularLocation>
</comment>
<protein>
    <submittedName>
        <fullName evidence="7">Uncharacterized protein</fullName>
    </submittedName>
</protein>
<gene>
    <name evidence="7" type="ORF">COT27_00710</name>
</gene>
<dbReference type="GO" id="GO:0046933">
    <property type="term" value="F:proton-transporting ATP synthase activity, rotational mechanism"/>
    <property type="evidence" value="ECO:0007669"/>
    <property type="project" value="InterPro"/>
</dbReference>
<keyword evidence="5" id="KW-0472">Membrane</keyword>
<dbReference type="GO" id="GO:0016020">
    <property type="term" value="C:membrane"/>
    <property type="evidence" value="ECO:0007669"/>
    <property type="project" value="UniProtKB-SubCell"/>
</dbReference>
<keyword evidence="3" id="KW-0375">Hydrogen ion transport</keyword>
<keyword evidence="4" id="KW-0406">Ion transport</keyword>
<sequence length="129" mass="14963">MFHNSKQIAKTLIKLASDYKDKEILIIENFIKFAERKNILHQLPRIVKYLELENKKRSAAERLTVSSQKKLSASLIKNIKEYVRVAPETELDEIPDENIKGGFIARHKNMIYDASIKTQLAKLKNNLII</sequence>
<comment type="caution">
    <text evidence="7">The sequence shown here is derived from an EMBL/GenBank/DDBJ whole genome shotgun (WGS) entry which is preliminary data.</text>
</comment>
<dbReference type="EMBL" id="PEXX01000013">
    <property type="protein sequence ID" value="PIU10902.1"/>
    <property type="molecule type" value="Genomic_DNA"/>
</dbReference>
<evidence type="ECO:0000256" key="3">
    <source>
        <dbReference type="ARBA" id="ARBA00022781"/>
    </source>
</evidence>
<keyword evidence="6" id="KW-0066">ATP synthesis</keyword>
<evidence type="ECO:0000256" key="5">
    <source>
        <dbReference type="ARBA" id="ARBA00023136"/>
    </source>
</evidence>
<evidence type="ECO:0000256" key="1">
    <source>
        <dbReference type="ARBA" id="ARBA00004370"/>
    </source>
</evidence>
<organism evidence="7 8">
    <name type="scientific">Candidatus Kuenenbacteria bacterium CG08_land_8_20_14_0_20_37_23</name>
    <dbReference type="NCBI Taxonomy" id="1974617"/>
    <lineage>
        <taxon>Bacteria</taxon>
        <taxon>Candidatus Kueneniibacteriota</taxon>
    </lineage>
</organism>
<dbReference type="AlphaFoldDB" id="A0A2M6XTD4"/>
<dbReference type="Pfam" id="PF00213">
    <property type="entry name" value="OSCP"/>
    <property type="match status" value="1"/>
</dbReference>
<evidence type="ECO:0000313" key="7">
    <source>
        <dbReference type="EMBL" id="PIU10902.1"/>
    </source>
</evidence>
<evidence type="ECO:0000256" key="2">
    <source>
        <dbReference type="ARBA" id="ARBA00022448"/>
    </source>
</evidence>
<proteinExistence type="predicted"/>
<evidence type="ECO:0000256" key="6">
    <source>
        <dbReference type="ARBA" id="ARBA00023310"/>
    </source>
</evidence>
<reference evidence="8" key="1">
    <citation type="submission" date="2017-09" db="EMBL/GenBank/DDBJ databases">
        <title>Depth-based differentiation of microbial function through sediment-hosted aquifers and enrichment of novel symbionts in the deep terrestrial subsurface.</title>
        <authorList>
            <person name="Probst A.J."/>
            <person name="Ladd B."/>
            <person name="Jarett J.K."/>
            <person name="Geller-Mcgrath D.E."/>
            <person name="Sieber C.M.K."/>
            <person name="Emerson J.B."/>
            <person name="Anantharaman K."/>
            <person name="Thomas B.C."/>
            <person name="Malmstrom R."/>
            <person name="Stieglmeier M."/>
            <person name="Klingl A."/>
            <person name="Woyke T."/>
            <person name="Ryan C.M."/>
            <person name="Banfield J.F."/>
        </authorList>
    </citation>
    <scope>NUCLEOTIDE SEQUENCE [LARGE SCALE GENOMIC DNA]</scope>
</reference>
<keyword evidence="2" id="KW-0813">Transport</keyword>
<accession>A0A2M6XTD4</accession>
<dbReference type="InterPro" id="IPR000711">
    <property type="entry name" value="ATPase_OSCP/dsu"/>
</dbReference>